<sequence>MVGDECPDHQACNGSRCAPPATAHGAYEPAGGTWWFGELCPFERGVGVLVTGVVLLTALSWPS</sequence>
<protein>
    <submittedName>
        <fullName evidence="1">Uncharacterized protein</fullName>
    </submittedName>
</protein>
<evidence type="ECO:0000313" key="1">
    <source>
        <dbReference type="EMBL" id="GAA1183704.1"/>
    </source>
</evidence>
<reference evidence="2" key="1">
    <citation type="journal article" date="2019" name="Int. J. Syst. Evol. Microbiol.">
        <title>The Global Catalogue of Microorganisms (GCM) 10K type strain sequencing project: providing services to taxonomists for standard genome sequencing and annotation.</title>
        <authorList>
            <consortium name="The Broad Institute Genomics Platform"/>
            <consortium name="The Broad Institute Genome Sequencing Center for Infectious Disease"/>
            <person name="Wu L."/>
            <person name="Ma J."/>
        </authorList>
    </citation>
    <scope>NUCLEOTIDE SEQUENCE [LARGE SCALE GENOMIC DNA]</scope>
    <source>
        <strain evidence="2">JCM 12696</strain>
    </source>
</reference>
<organism evidence="1 2">
    <name type="scientific">Streptomyces hebeiensis</name>
    <dbReference type="NCBI Taxonomy" id="229486"/>
    <lineage>
        <taxon>Bacteria</taxon>
        <taxon>Bacillati</taxon>
        <taxon>Actinomycetota</taxon>
        <taxon>Actinomycetes</taxon>
        <taxon>Kitasatosporales</taxon>
        <taxon>Streptomycetaceae</taxon>
        <taxon>Streptomyces</taxon>
    </lineage>
</organism>
<proteinExistence type="predicted"/>
<dbReference type="Proteomes" id="UP001501371">
    <property type="component" value="Unassembled WGS sequence"/>
</dbReference>
<keyword evidence="2" id="KW-1185">Reference proteome</keyword>
<gene>
    <name evidence="1" type="ORF">GCM10009654_46410</name>
</gene>
<accession>A0ABP4FN26</accession>
<name>A0ABP4FN26_9ACTN</name>
<evidence type="ECO:0000313" key="2">
    <source>
        <dbReference type="Proteomes" id="UP001501371"/>
    </source>
</evidence>
<comment type="caution">
    <text evidence="1">The sequence shown here is derived from an EMBL/GenBank/DDBJ whole genome shotgun (WGS) entry which is preliminary data.</text>
</comment>
<dbReference type="EMBL" id="BAAAKV010000044">
    <property type="protein sequence ID" value="GAA1183704.1"/>
    <property type="molecule type" value="Genomic_DNA"/>
</dbReference>